<proteinExistence type="predicted"/>
<dbReference type="EMBL" id="HBUF01247321">
    <property type="protein sequence ID" value="CAG6678868.1"/>
    <property type="molecule type" value="Transcribed_RNA"/>
</dbReference>
<organism evidence="2">
    <name type="scientific">Cacopsylla melanoneura</name>
    <dbReference type="NCBI Taxonomy" id="428564"/>
    <lineage>
        <taxon>Eukaryota</taxon>
        <taxon>Metazoa</taxon>
        <taxon>Ecdysozoa</taxon>
        <taxon>Arthropoda</taxon>
        <taxon>Hexapoda</taxon>
        <taxon>Insecta</taxon>
        <taxon>Pterygota</taxon>
        <taxon>Neoptera</taxon>
        <taxon>Paraneoptera</taxon>
        <taxon>Hemiptera</taxon>
        <taxon>Sternorrhyncha</taxon>
        <taxon>Psylloidea</taxon>
        <taxon>Psyllidae</taxon>
        <taxon>Psyllinae</taxon>
        <taxon>Cacopsylla</taxon>
    </lineage>
</organism>
<sequence>MSVEPLAKVEDFDFEELLVLSRAILLRSMEPLAKVDAFSKPLIVASVEVSLTGFNFLAVEVPNCEILVEFLSMCLKKCEEEGTVKSPESRRSGVSSESPSALLLD</sequence>
<evidence type="ECO:0000256" key="1">
    <source>
        <dbReference type="SAM" id="MobiDB-lite"/>
    </source>
</evidence>
<feature type="compositionally biased region" description="Basic and acidic residues" evidence="1">
    <location>
        <begin position="81"/>
        <end position="91"/>
    </location>
</feature>
<evidence type="ECO:0000313" key="2">
    <source>
        <dbReference type="EMBL" id="CAG6678869.1"/>
    </source>
</evidence>
<feature type="compositionally biased region" description="Low complexity" evidence="1">
    <location>
        <begin position="92"/>
        <end position="105"/>
    </location>
</feature>
<name>A0A8D8T3G7_9HEMI</name>
<dbReference type="AlphaFoldDB" id="A0A8D8T3G7"/>
<accession>A0A8D8T3G7</accession>
<protein>
    <submittedName>
        <fullName evidence="2">Uncharacterized protein</fullName>
    </submittedName>
</protein>
<dbReference type="EMBL" id="HBUF01247323">
    <property type="protein sequence ID" value="CAG6678870.1"/>
    <property type="molecule type" value="Transcribed_RNA"/>
</dbReference>
<feature type="region of interest" description="Disordered" evidence="1">
    <location>
        <begin position="81"/>
        <end position="105"/>
    </location>
</feature>
<dbReference type="EMBL" id="HBUF01247322">
    <property type="protein sequence ID" value="CAG6678869.1"/>
    <property type="molecule type" value="Transcribed_RNA"/>
</dbReference>
<reference evidence="2" key="1">
    <citation type="submission" date="2021-05" db="EMBL/GenBank/DDBJ databases">
        <authorList>
            <person name="Alioto T."/>
            <person name="Alioto T."/>
            <person name="Gomez Garrido J."/>
        </authorList>
    </citation>
    <scope>NUCLEOTIDE SEQUENCE</scope>
</reference>